<dbReference type="InterPro" id="IPR032466">
    <property type="entry name" value="Metal_Hydrolase"/>
</dbReference>
<sequence length="81" mass="8864">MRGMVSSNSVNYIFLKPLNSNLMRQALDYSRVLGLPIIDHSEDTLLTEGGLMNEGIISTRLGLQGMPAAAEEIMIARDQGQ</sequence>
<feature type="non-terminal residue" evidence="3">
    <location>
        <position position="81"/>
    </location>
</feature>
<accession>X1GYH0</accession>
<keyword evidence="1" id="KW-0665">Pyrimidine biosynthesis</keyword>
<feature type="domain" description="Dihydroorotase catalytic" evidence="2">
    <location>
        <begin position="7"/>
        <end position="78"/>
    </location>
</feature>
<dbReference type="Pfam" id="PF12890">
    <property type="entry name" value="DHOase"/>
    <property type="match status" value="1"/>
</dbReference>
<organism evidence="3">
    <name type="scientific">marine sediment metagenome</name>
    <dbReference type="NCBI Taxonomy" id="412755"/>
    <lineage>
        <taxon>unclassified sequences</taxon>
        <taxon>metagenomes</taxon>
        <taxon>ecological metagenomes</taxon>
    </lineage>
</organism>
<proteinExistence type="predicted"/>
<dbReference type="SUPFAM" id="SSF51556">
    <property type="entry name" value="Metallo-dependent hydrolases"/>
    <property type="match status" value="1"/>
</dbReference>
<evidence type="ECO:0000313" key="3">
    <source>
        <dbReference type="EMBL" id="GAH38048.1"/>
    </source>
</evidence>
<dbReference type="EMBL" id="BARU01012181">
    <property type="protein sequence ID" value="GAH38048.1"/>
    <property type="molecule type" value="Genomic_DNA"/>
</dbReference>
<comment type="caution">
    <text evidence="3">The sequence shown here is derived from an EMBL/GenBank/DDBJ whole genome shotgun (WGS) entry which is preliminary data.</text>
</comment>
<reference evidence="3" key="1">
    <citation type="journal article" date="2014" name="Front. Microbiol.">
        <title>High frequency of phylogenetically diverse reductive dehalogenase-homologous genes in deep subseafloor sedimentary metagenomes.</title>
        <authorList>
            <person name="Kawai M."/>
            <person name="Futagami T."/>
            <person name="Toyoda A."/>
            <person name="Takaki Y."/>
            <person name="Nishi S."/>
            <person name="Hori S."/>
            <person name="Arai W."/>
            <person name="Tsubouchi T."/>
            <person name="Morono Y."/>
            <person name="Uchiyama I."/>
            <person name="Ito T."/>
            <person name="Fujiyama A."/>
            <person name="Inagaki F."/>
            <person name="Takami H."/>
        </authorList>
    </citation>
    <scope>NUCLEOTIDE SEQUENCE</scope>
    <source>
        <strain evidence="3">Expedition CK06-06</strain>
    </source>
</reference>
<gene>
    <name evidence="3" type="ORF">S03H2_22578</name>
</gene>
<dbReference type="Gene3D" id="3.20.20.140">
    <property type="entry name" value="Metal-dependent hydrolases"/>
    <property type="match status" value="1"/>
</dbReference>
<dbReference type="AlphaFoldDB" id="X1GYH0"/>
<protein>
    <recommendedName>
        <fullName evidence="2">Dihydroorotase catalytic domain-containing protein</fullName>
    </recommendedName>
</protein>
<dbReference type="InterPro" id="IPR024403">
    <property type="entry name" value="DHOase_cat"/>
</dbReference>
<evidence type="ECO:0000259" key="2">
    <source>
        <dbReference type="Pfam" id="PF12890"/>
    </source>
</evidence>
<name>X1GYH0_9ZZZZ</name>
<evidence type="ECO:0000256" key="1">
    <source>
        <dbReference type="ARBA" id="ARBA00022975"/>
    </source>
</evidence>